<dbReference type="EMBL" id="JBHUEH010000014">
    <property type="protein sequence ID" value="MFD1886279.1"/>
    <property type="molecule type" value="Genomic_DNA"/>
</dbReference>
<evidence type="ECO:0000313" key="3">
    <source>
        <dbReference type="Proteomes" id="UP001597233"/>
    </source>
</evidence>
<keyword evidence="3" id="KW-1185">Reference proteome</keyword>
<feature type="region of interest" description="Disordered" evidence="1">
    <location>
        <begin position="1"/>
        <end position="26"/>
    </location>
</feature>
<proteinExistence type="predicted"/>
<evidence type="ECO:0000313" key="2">
    <source>
        <dbReference type="EMBL" id="MFD1886279.1"/>
    </source>
</evidence>
<feature type="compositionally biased region" description="Basic and acidic residues" evidence="1">
    <location>
        <begin position="1"/>
        <end position="10"/>
    </location>
</feature>
<dbReference type="RefSeq" id="WP_347323380.1">
    <property type="nucleotide sequence ID" value="NZ_JBCGUH010000001.1"/>
</dbReference>
<feature type="compositionally biased region" description="Polar residues" evidence="1">
    <location>
        <begin position="15"/>
        <end position="26"/>
    </location>
</feature>
<sequence>MYTERSPKKDHSSKRSSYLQTPRSVPTTSIPVQLQAVTRQMLTQDLTNPVLMPTSPLVLPHLQKQIGNQAIAQMLSKSIPSAAAPLQFVPIQRKLIIDDQTATTEHLLTIFEQLDVKKTILHVCAQYNVDHLLFTAILQQEIDEHNLTVSFVKNKELARQQIGHIVSNILQKLALNPVIDTEEEETTIFYDSVSEHVMKDDVMPRLAEFRNHLKFFPPSMKNKWVSYYQIISLANPSQPIALERAAVDATLDEMENYLNDYIHQTKKQLDTVILRVESDPMLAIVAPQVSDYLNGFKYLNKKLLRQPQLLKEINDNLAFLTRRLDGLYADIRETNPEPVVYLHATAGAIDDGYISMVHNNWNAGRTSPKATAAKHIHVNGHSENVIYTMQNSNKHLYIHGYVDWHLDSKMSGSEQTQTSAIEAYDQNLNLFSVYMKYEGAWIPQQEWYEQAAAKFLATFPLATEER</sequence>
<organism evidence="2 3">
    <name type="scientific">Paenibacillus wenxiniae</name>
    <dbReference type="NCBI Taxonomy" id="1636843"/>
    <lineage>
        <taxon>Bacteria</taxon>
        <taxon>Bacillati</taxon>
        <taxon>Bacillota</taxon>
        <taxon>Bacilli</taxon>
        <taxon>Bacillales</taxon>
        <taxon>Paenibacillaceae</taxon>
        <taxon>Paenibacillus</taxon>
    </lineage>
</organism>
<name>A0ABW4RKU1_9BACL</name>
<reference evidence="3" key="1">
    <citation type="journal article" date="2019" name="Int. J. Syst. Evol. Microbiol.">
        <title>The Global Catalogue of Microorganisms (GCM) 10K type strain sequencing project: providing services to taxonomists for standard genome sequencing and annotation.</title>
        <authorList>
            <consortium name="The Broad Institute Genomics Platform"/>
            <consortium name="The Broad Institute Genome Sequencing Center for Infectious Disease"/>
            <person name="Wu L."/>
            <person name="Ma J."/>
        </authorList>
    </citation>
    <scope>NUCLEOTIDE SEQUENCE [LARGE SCALE GENOMIC DNA]</scope>
    <source>
        <strain evidence="3">CCUG 54950</strain>
    </source>
</reference>
<comment type="caution">
    <text evidence="2">The sequence shown here is derived from an EMBL/GenBank/DDBJ whole genome shotgun (WGS) entry which is preliminary data.</text>
</comment>
<accession>A0ABW4RKU1</accession>
<protein>
    <submittedName>
        <fullName evidence="2">Uncharacterized protein</fullName>
    </submittedName>
</protein>
<gene>
    <name evidence="2" type="ORF">ACFSC9_12175</name>
</gene>
<evidence type="ECO:0000256" key="1">
    <source>
        <dbReference type="SAM" id="MobiDB-lite"/>
    </source>
</evidence>
<dbReference type="Proteomes" id="UP001597233">
    <property type="component" value="Unassembled WGS sequence"/>
</dbReference>